<name>F2NRU8_TRES6</name>
<dbReference type="STRING" id="869209.Tresu_1276"/>
<gene>
    <name evidence="2" type="ordered locus">Tresu_1276</name>
</gene>
<dbReference type="Proteomes" id="UP000006852">
    <property type="component" value="Chromosome"/>
</dbReference>
<evidence type="ECO:0000313" key="2">
    <source>
        <dbReference type="EMBL" id="AEB14184.1"/>
    </source>
</evidence>
<dbReference type="KEGG" id="tsu:Tresu_1276"/>
<feature type="chain" id="PRO_5003287166" description="PBS lyase HEAT domain protein repeat-containing protein" evidence="1">
    <location>
        <begin position="23"/>
        <end position="386"/>
    </location>
</feature>
<dbReference type="eggNOG" id="COG1413">
    <property type="taxonomic scope" value="Bacteria"/>
</dbReference>
<dbReference type="OrthoDB" id="370161at2"/>
<feature type="signal peptide" evidence="1">
    <location>
        <begin position="1"/>
        <end position="22"/>
    </location>
</feature>
<evidence type="ECO:0000256" key="1">
    <source>
        <dbReference type="SAM" id="SignalP"/>
    </source>
</evidence>
<organism evidence="2 3">
    <name type="scientific">Treponema succinifaciens (strain ATCC 33096 / DSM 2489 / 6091)</name>
    <dbReference type="NCBI Taxonomy" id="869209"/>
    <lineage>
        <taxon>Bacteria</taxon>
        <taxon>Pseudomonadati</taxon>
        <taxon>Spirochaetota</taxon>
        <taxon>Spirochaetia</taxon>
        <taxon>Spirochaetales</taxon>
        <taxon>Treponemataceae</taxon>
        <taxon>Treponema</taxon>
    </lineage>
</organism>
<reference evidence="3" key="2">
    <citation type="submission" date="2011-04" db="EMBL/GenBank/DDBJ databases">
        <title>The complete genome of chromosome of Treponema succinifaciens DSM 2489.</title>
        <authorList>
            <person name="Lucas S."/>
            <person name="Copeland A."/>
            <person name="Lapidus A."/>
            <person name="Bruce D."/>
            <person name="Goodwin L."/>
            <person name="Pitluck S."/>
            <person name="Peters L."/>
            <person name="Kyrpides N."/>
            <person name="Mavromatis K."/>
            <person name="Ivanova N."/>
            <person name="Ovchinnikova G."/>
            <person name="Teshima H."/>
            <person name="Detter J.C."/>
            <person name="Tapia R."/>
            <person name="Han C."/>
            <person name="Land M."/>
            <person name="Hauser L."/>
            <person name="Markowitz V."/>
            <person name="Cheng J.-F."/>
            <person name="Hugenholtz P."/>
            <person name="Woyke T."/>
            <person name="Wu D."/>
            <person name="Gronow S."/>
            <person name="Wellnitz S."/>
            <person name="Brambilla E."/>
            <person name="Klenk H.-P."/>
            <person name="Eisen J.A."/>
        </authorList>
    </citation>
    <scope>NUCLEOTIDE SEQUENCE [LARGE SCALE GENOMIC DNA]</scope>
    <source>
        <strain evidence="3">ATCC 33096 / DSM 2489 / 6091</strain>
    </source>
</reference>
<protein>
    <recommendedName>
        <fullName evidence="4">PBS lyase HEAT domain protein repeat-containing protein</fullName>
    </recommendedName>
</protein>
<dbReference type="EMBL" id="CP002631">
    <property type="protein sequence ID" value="AEB14184.1"/>
    <property type="molecule type" value="Genomic_DNA"/>
</dbReference>
<keyword evidence="1" id="KW-0732">Signal</keyword>
<keyword evidence="3" id="KW-1185">Reference proteome</keyword>
<dbReference type="GeneID" id="302998436"/>
<reference evidence="2 3" key="1">
    <citation type="journal article" date="2011" name="Stand. Genomic Sci.">
        <title>Complete genome sequence of Treponema succinifaciens type strain (6091).</title>
        <authorList>
            <person name="Han C."/>
            <person name="Gronow S."/>
            <person name="Teshima H."/>
            <person name="Lapidus A."/>
            <person name="Nolan M."/>
            <person name="Lucas S."/>
            <person name="Hammon N."/>
            <person name="Deshpande S."/>
            <person name="Cheng J.F."/>
            <person name="Zeytun A."/>
            <person name="Tapia R."/>
            <person name="Goodwin L."/>
            <person name="Pitluck S."/>
            <person name="Liolios K."/>
            <person name="Pagani I."/>
            <person name="Ivanova N."/>
            <person name="Mavromatis K."/>
            <person name="Mikhailova N."/>
            <person name="Huntemann M."/>
            <person name="Pati A."/>
            <person name="Chen A."/>
            <person name="Palaniappan K."/>
            <person name="Land M."/>
            <person name="Hauser L."/>
            <person name="Brambilla E.M."/>
            <person name="Rohde M."/>
            <person name="Goker M."/>
            <person name="Woyke T."/>
            <person name="Bristow J."/>
            <person name="Eisen J.A."/>
            <person name="Markowitz V."/>
            <person name="Hugenholtz P."/>
            <person name="Kyrpides N.C."/>
            <person name="Klenk H.P."/>
            <person name="Detter J.C."/>
        </authorList>
    </citation>
    <scope>NUCLEOTIDE SEQUENCE [LARGE SCALE GENOMIC DNA]</scope>
    <source>
        <strain evidence="3">ATCC 33096 / DSM 2489 / 6091</strain>
    </source>
</reference>
<evidence type="ECO:0000313" key="3">
    <source>
        <dbReference type="Proteomes" id="UP000006852"/>
    </source>
</evidence>
<evidence type="ECO:0008006" key="4">
    <source>
        <dbReference type="Google" id="ProtNLM"/>
    </source>
</evidence>
<accession>F2NRU8</accession>
<dbReference type="HOGENOM" id="CLU_056728_0_0_12"/>
<dbReference type="RefSeq" id="WP_013701471.1">
    <property type="nucleotide sequence ID" value="NC_015385.1"/>
</dbReference>
<sequence>MKKILFKQIFLIALSVCGFCHAQESYMSDFYKGNLVEKKQVVESSSAAGDSSIAIAALDFSISAYDALSSDTDFINLVETSVKSLTAGNSKGKEKIIAEKLRMIFKTFSDSKIKIAVIDAFSVFQSPENLYLVNDFFYSKMQKSQEMDEALLKAVLFMGTYGNSASFNMLFIADILDVWPSYSAILASSYGGLANESEKEILQFLSTVPIEKKILILKRLDENPKVSKKICGESAENALSSVIYNIKGAKPDFSGSKLNLTLVCLQVFSDTQWTRAASLIASCFNGIRQEYENGNLSDEDFSSTIKNIASVSSAETSSSLSSYLDFLNKQTEKNLPPSKAVVLSLINSLGEMGDKAAFDSLLYATYLDYPEEVIAAAKNALAKLKW</sequence>
<dbReference type="AlphaFoldDB" id="F2NRU8"/>
<proteinExistence type="predicted"/>